<comment type="subcellular location">
    <subcellularLocation>
        <location evidence="1">Cell envelope</location>
    </subcellularLocation>
    <subcellularLocation>
        <location evidence="2">Cell outer membrane</location>
    </subcellularLocation>
    <subcellularLocation>
        <location evidence="3">Secreted</location>
    </subcellularLocation>
</comment>
<dbReference type="InterPro" id="IPR012334">
    <property type="entry name" value="Pectin_lyas_fold"/>
</dbReference>
<dbReference type="PANTHER" id="PTHR11319">
    <property type="entry name" value="G PROTEIN-COUPLED RECEPTOR-RELATED"/>
    <property type="match status" value="1"/>
</dbReference>
<dbReference type="Gene3D" id="2.60.40.10">
    <property type="entry name" value="Immunoglobulins"/>
    <property type="match status" value="2"/>
</dbReference>
<dbReference type="InterPro" id="IPR011050">
    <property type="entry name" value="Pectin_lyase_fold/virulence"/>
</dbReference>
<dbReference type="AlphaFoldDB" id="A0A315XLK2"/>
<evidence type="ECO:0000259" key="8">
    <source>
        <dbReference type="Pfam" id="PF13229"/>
    </source>
</evidence>
<evidence type="ECO:0000256" key="1">
    <source>
        <dbReference type="ARBA" id="ARBA00004196"/>
    </source>
</evidence>
<dbReference type="PANTHER" id="PTHR11319:SF35">
    <property type="entry name" value="OUTER MEMBRANE PROTEIN PMPC-RELATED"/>
    <property type="match status" value="1"/>
</dbReference>
<dbReference type="PROSITE" id="PS51257">
    <property type="entry name" value="PROKAR_LIPOPROTEIN"/>
    <property type="match status" value="1"/>
</dbReference>
<dbReference type="Pfam" id="PF13229">
    <property type="entry name" value="Beta_helix"/>
    <property type="match status" value="1"/>
</dbReference>
<gene>
    <name evidence="9" type="primary">pmp6_2</name>
    <name evidence="9" type="ORF">MBBTH_11290</name>
</gene>
<dbReference type="Gene3D" id="2.160.20.10">
    <property type="entry name" value="Single-stranded right-handed beta-helix, Pectin lyase-like"/>
    <property type="match status" value="1"/>
</dbReference>
<keyword evidence="10" id="KW-1185">Reference proteome</keyword>
<keyword evidence="4" id="KW-0964">Secreted</keyword>
<keyword evidence="7" id="KW-0998">Cell outer membrane</keyword>
<evidence type="ECO:0000256" key="3">
    <source>
        <dbReference type="ARBA" id="ARBA00004613"/>
    </source>
</evidence>
<dbReference type="InterPro" id="IPR039448">
    <property type="entry name" value="Beta_helix"/>
</dbReference>
<organism evidence="9 10">
    <name type="scientific">Methanobrevibacter thaueri</name>
    <dbReference type="NCBI Taxonomy" id="190975"/>
    <lineage>
        <taxon>Archaea</taxon>
        <taxon>Methanobacteriati</taxon>
        <taxon>Methanobacteriota</taxon>
        <taxon>Methanomada group</taxon>
        <taxon>Methanobacteria</taxon>
        <taxon>Methanobacteriales</taxon>
        <taxon>Methanobacteriaceae</taxon>
        <taxon>Methanobrevibacter</taxon>
    </lineage>
</organism>
<evidence type="ECO:0000313" key="10">
    <source>
        <dbReference type="Proteomes" id="UP000251717"/>
    </source>
</evidence>
<evidence type="ECO:0000313" key="9">
    <source>
        <dbReference type="EMBL" id="PWB87176.1"/>
    </source>
</evidence>
<name>A0A315XLK2_9EURY</name>
<evidence type="ECO:0000256" key="7">
    <source>
        <dbReference type="ARBA" id="ARBA00023237"/>
    </source>
</evidence>
<evidence type="ECO:0000256" key="4">
    <source>
        <dbReference type="ARBA" id="ARBA00022525"/>
    </source>
</evidence>
<dbReference type="InterPro" id="IPR006626">
    <property type="entry name" value="PbH1"/>
</dbReference>
<sequence length="1207" mass="127075">MKKGILILTMLILALFSVSCIYAADADDALASNEDTAAIEIAQIDDIIVSDEIQAVEQSNDQELILEDNDVKELGAGEYNYTDLRNQIGTGGDINLVKGNYYYVDGDGDTIEISTSGVIDGNGAVIDMAGSAIRAFKVNTSGVTIKNMTIKNANYAGIGGAIYFSGEGIVTDCNFVNDSAYAGGALSFGQSGTVKNCNFTDNKATSRDILVVPAVGGAIYFDLTGTVENCNFTNNNATYYGGAVYSRNQCNVTNCNFTSNTANFGGAVCFDETGNVSNCNFAGNTATDSGGAVYSWNQCNVTNCNFTNNNASNLGGAIVIYSASVENCNFTNNQATGDDSEGGAIYFHSSGSVENCNFTNNSASMGGAVYFSSPDSVAKRCDFAGNNAIGDGGAVYFASDECSAENCNFTSNSALKGGAVYFKTSGYAINCSFASNNVSGDGGAVYAGNEGIIMDCNFTDNSASGVGGAARIYDGLLMGCNFTGNTAVGDGGAVFFAALGSVGDSSFACNTGRSGGALWVLSGMVMGCNFEKNNASENGGAVFFDSGDLEECNFTANTASNHGGAICFDAYANPTNCSFAGNTALMGGAAYFSGGAAVHYCNFTGNIASNGSALYFEYTPENNFVHDSTFLENTADAQAIDIIKNDDNITIIFTGNDNLLNAIYSSADIRFTNVTYLGADGIVANTGTSSPARSNREAGQNITVAIIVDDRIILDDVKITDAEGTVVLYQSIAGNYVIIARHDENSYYTKAERIVTNVEHYINVTSIEANNRTVNLTAKSNIYGEVMSEVPQFIISNGNSVAAVYAGNGTWWAIYTFDDYSAYNVSASYAALENVSVGNATIVITRADSTLIIDNVVMEYGDSLNLSVTAEGATGITARIDGEDVGVSGFSIMISGLNVGTHTLEVMTVPDEDHNSVRKTANITVSKLKTELVADSITVIYNTGGDLAITLKDVCGNPLANQILLVDFNGEKIYDFTDSNGTIKVPLKGLAANTYSARIVFMGNDDYNGSDANATVTVKKDGTSLSAGAVTAVYNVNKNLVITLKDSRGNPIKGASVTVDLNGARTYSTDAKGQIKVAVGSLVPKVYTAKIAFKGNGNYFKSTKDVKVTVKKATPKLAAKNKKFKKSKKVKKYTVTLKSNVGKAMKKVKVTLKVKGKKAITVKTNNKGKATFKIKKLTKKGKYKATVTYKGNKNYNKVTKKVKITIK</sequence>
<feature type="domain" description="Right handed beta helix" evidence="8">
    <location>
        <begin position="139"/>
        <end position="309"/>
    </location>
</feature>
<reference evidence="9 10" key="1">
    <citation type="submission" date="2017-03" db="EMBL/GenBank/DDBJ databases">
        <title>Genome sequence of Methanobrevibacter thaueri.</title>
        <authorList>
            <person name="Poehlein A."/>
            <person name="Seedorf H."/>
            <person name="Daniel R."/>
        </authorList>
    </citation>
    <scope>NUCLEOTIDE SEQUENCE [LARGE SCALE GENOMIC DNA]</scope>
    <source>
        <strain evidence="9 10">DSM 11995</strain>
    </source>
</reference>
<keyword evidence="5" id="KW-0732">Signal</keyword>
<dbReference type="EMBL" id="MZGS01000022">
    <property type="protein sequence ID" value="PWB87176.1"/>
    <property type="molecule type" value="Genomic_DNA"/>
</dbReference>
<evidence type="ECO:0000256" key="2">
    <source>
        <dbReference type="ARBA" id="ARBA00004442"/>
    </source>
</evidence>
<dbReference type="Proteomes" id="UP000251717">
    <property type="component" value="Unassembled WGS sequence"/>
</dbReference>
<protein>
    <submittedName>
        <fullName evidence="9">Putative outer membrane protein pmp6</fullName>
    </submittedName>
</protein>
<dbReference type="InterPro" id="IPR013783">
    <property type="entry name" value="Ig-like_fold"/>
</dbReference>
<evidence type="ECO:0000256" key="5">
    <source>
        <dbReference type="ARBA" id="ARBA00022729"/>
    </source>
</evidence>
<dbReference type="InterPro" id="IPR003368">
    <property type="entry name" value="POMP_repeat"/>
</dbReference>
<dbReference type="RefSeq" id="WP_116592082.1">
    <property type="nucleotide sequence ID" value="NZ_MZGS01000022.1"/>
</dbReference>
<evidence type="ECO:0000256" key="6">
    <source>
        <dbReference type="ARBA" id="ARBA00023136"/>
    </source>
</evidence>
<dbReference type="SUPFAM" id="SSF51126">
    <property type="entry name" value="Pectin lyase-like"/>
    <property type="match status" value="2"/>
</dbReference>
<dbReference type="SMART" id="SM00710">
    <property type="entry name" value="PbH1"/>
    <property type="match status" value="15"/>
</dbReference>
<dbReference type="GO" id="GO:0005576">
    <property type="term" value="C:extracellular region"/>
    <property type="evidence" value="ECO:0007669"/>
    <property type="project" value="UniProtKB-SubCell"/>
</dbReference>
<keyword evidence="6" id="KW-0472">Membrane</keyword>
<proteinExistence type="predicted"/>
<dbReference type="OrthoDB" id="78488at2157"/>
<comment type="caution">
    <text evidence="9">The sequence shown here is derived from an EMBL/GenBank/DDBJ whole genome shotgun (WGS) entry which is preliminary data.</text>
</comment>
<accession>A0A315XLK2</accession>
<dbReference type="Pfam" id="PF02415">
    <property type="entry name" value="Chlam_PMP"/>
    <property type="match status" value="1"/>
</dbReference>